<accession>A0A366XBY3</accession>
<dbReference type="Pfam" id="PF11162">
    <property type="entry name" value="DUF2946"/>
    <property type="match status" value="1"/>
</dbReference>
<comment type="caution">
    <text evidence="1">The sequence shown here is derived from an EMBL/GenBank/DDBJ whole genome shotgun (WGS) entry which is preliminary data.</text>
</comment>
<protein>
    <submittedName>
        <fullName evidence="1">DUF2946 domain-containing protein</fullName>
    </submittedName>
</protein>
<evidence type="ECO:0000313" key="1">
    <source>
        <dbReference type="EMBL" id="RBW62683.1"/>
    </source>
</evidence>
<dbReference type="InterPro" id="IPR021333">
    <property type="entry name" value="DUF2946"/>
</dbReference>
<reference evidence="1 2" key="1">
    <citation type="submission" date="2018-07" db="EMBL/GenBank/DDBJ databases">
        <title>Modular assembly of carbohydrate-degrading microbial communities in the ocean.</title>
        <authorList>
            <person name="Enke T.N."/>
            <person name="Datta M.S."/>
            <person name="Schwartzman J.A."/>
            <person name="Cermak N."/>
            <person name="Schmitz D.A."/>
            <person name="Barrere J."/>
            <person name="Cordero O.X."/>
        </authorList>
    </citation>
    <scope>NUCLEOTIDE SEQUENCE [LARGE SCALE GENOMIC DNA]</scope>
    <source>
        <strain evidence="1 2">C3M10</strain>
    </source>
</reference>
<sequence>MLTRLLALLTIVTLALSSAIPQGWMPTAGADGKVLLVICTGDGPTERWVDLDQDHPPHDDTDSRMHCPFATTPDTTFDQPDLLILTVAAPLNARWDHEDFTHRSAGMHWRYDARGPPVLS</sequence>
<dbReference type="AlphaFoldDB" id="A0A366XBY3"/>
<dbReference type="EMBL" id="QOCE01000002">
    <property type="protein sequence ID" value="RBW62683.1"/>
    <property type="molecule type" value="Genomic_DNA"/>
</dbReference>
<gene>
    <name evidence="1" type="ORF">DS909_00485</name>
</gene>
<proteinExistence type="predicted"/>
<organism evidence="1 2">
    <name type="scientific">Phaeobacter gallaeciensis</name>
    <dbReference type="NCBI Taxonomy" id="60890"/>
    <lineage>
        <taxon>Bacteria</taxon>
        <taxon>Pseudomonadati</taxon>
        <taxon>Pseudomonadota</taxon>
        <taxon>Alphaproteobacteria</taxon>
        <taxon>Rhodobacterales</taxon>
        <taxon>Roseobacteraceae</taxon>
        <taxon>Phaeobacter</taxon>
    </lineage>
</organism>
<evidence type="ECO:0000313" key="2">
    <source>
        <dbReference type="Proteomes" id="UP000252706"/>
    </source>
</evidence>
<dbReference type="Proteomes" id="UP000252706">
    <property type="component" value="Unassembled WGS sequence"/>
</dbReference>
<name>A0A366XBY3_9RHOB</name>
<dbReference type="OrthoDB" id="7876907at2"/>